<sequence length="475" mass="50968">MTQANFHYGNGTHLRRQRWKSASGTAAYVVLLLLFTGSAECLADANEKKTGVERNVVVERKLPHKKKTLDENETLHSPSSMPPPKKTSDENVKLHAPSSLPHKKKTSDENVTLHTPSSMPSSEPSTVPSAEPSPMHSSMPSSVPSFHPSASFLPTSTPSLEPSAPPSLPLIDRNGIDFGIDDNGIDGSLFIFPGLPTGESSTEPSSLPSSSPTPLSLDVDATVELSFPSLDQTMDVPILRIFEKETASFLSENVEYPGLTIVIETVAVVSQELIRGRNLNSKMNDDNNVILFPTGGNNFDRSLQQNSSSILELTIEVTGKVSPYNPPEEFSFSSILADAFAVNAASYNNALSEESTFFASLGESPTGPQINEDSGAPVGKVVGGVGVTVMLFVAAFFVGRNRITATKERSQIKELEVEITDDDKLDDNPEGSPTKIFPPPGLSFSKSGSPKKSLSSPPVSPGDLPKRRVRIVLVK</sequence>
<keyword evidence="3" id="KW-0732">Signal</keyword>
<feature type="compositionally biased region" description="Low complexity" evidence="1">
    <location>
        <begin position="442"/>
        <end position="457"/>
    </location>
</feature>
<feature type="region of interest" description="Disordered" evidence="1">
    <location>
        <begin position="63"/>
        <end position="168"/>
    </location>
</feature>
<feature type="transmembrane region" description="Helical" evidence="2">
    <location>
        <begin position="381"/>
        <end position="399"/>
    </location>
</feature>
<feature type="compositionally biased region" description="Acidic residues" evidence="1">
    <location>
        <begin position="420"/>
        <end position="429"/>
    </location>
</feature>
<keyword evidence="2" id="KW-1133">Transmembrane helix</keyword>
<proteinExistence type="predicted"/>
<reference evidence="4" key="1">
    <citation type="submission" date="2021-01" db="EMBL/GenBank/DDBJ databases">
        <authorList>
            <person name="Corre E."/>
            <person name="Pelletier E."/>
            <person name="Niang G."/>
            <person name="Scheremetjew M."/>
            <person name="Finn R."/>
            <person name="Kale V."/>
            <person name="Holt S."/>
            <person name="Cochrane G."/>
            <person name="Meng A."/>
            <person name="Brown T."/>
            <person name="Cohen L."/>
        </authorList>
    </citation>
    <scope>NUCLEOTIDE SEQUENCE</scope>
    <source>
        <strain evidence="4">Pop2</strain>
    </source>
</reference>
<feature type="region of interest" description="Disordered" evidence="1">
    <location>
        <begin position="194"/>
        <end position="214"/>
    </location>
</feature>
<evidence type="ECO:0000313" key="4">
    <source>
        <dbReference type="EMBL" id="CAD9353847.1"/>
    </source>
</evidence>
<feature type="compositionally biased region" description="Low complexity" evidence="1">
    <location>
        <begin position="195"/>
        <end position="214"/>
    </location>
</feature>
<keyword evidence="2" id="KW-0472">Membrane</keyword>
<dbReference type="EMBL" id="HBGN01036152">
    <property type="protein sequence ID" value="CAD9353849.1"/>
    <property type="molecule type" value="Transcribed_RNA"/>
</dbReference>
<evidence type="ECO:0000313" key="5">
    <source>
        <dbReference type="EMBL" id="CAD9353849.1"/>
    </source>
</evidence>
<dbReference type="AlphaFoldDB" id="A0A6U3UNN5"/>
<dbReference type="EMBL" id="HBGN01036151">
    <property type="protein sequence ID" value="CAD9353847.1"/>
    <property type="molecule type" value="Transcribed_RNA"/>
</dbReference>
<feature type="chain" id="PRO_5036192026" evidence="3">
    <location>
        <begin position="42"/>
        <end position="475"/>
    </location>
</feature>
<feature type="compositionally biased region" description="Low complexity" evidence="1">
    <location>
        <begin position="116"/>
        <end position="162"/>
    </location>
</feature>
<evidence type="ECO:0000256" key="3">
    <source>
        <dbReference type="SAM" id="SignalP"/>
    </source>
</evidence>
<name>A0A6U3UNN5_9STRA</name>
<feature type="signal peptide" evidence="3">
    <location>
        <begin position="1"/>
        <end position="41"/>
    </location>
</feature>
<organism evidence="4">
    <name type="scientific">Ditylum brightwellii</name>
    <dbReference type="NCBI Taxonomy" id="49249"/>
    <lineage>
        <taxon>Eukaryota</taxon>
        <taxon>Sar</taxon>
        <taxon>Stramenopiles</taxon>
        <taxon>Ochrophyta</taxon>
        <taxon>Bacillariophyta</taxon>
        <taxon>Mediophyceae</taxon>
        <taxon>Lithodesmiophycidae</taxon>
        <taxon>Lithodesmiales</taxon>
        <taxon>Lithodesmiaceae</taxon>
        <taxon>Ditylum</taxon>
    </lineage>
</organism>
<feature type="region of interest" description="Disordered" evidence="1">
    <location>
        <begin position="420"/>
        <end position="466"/>
    </location>
</feature>
<gene>
    <name evidence="4" type="ORF">DBRI1063_LOCUS23181</name>
    <name evidence="5" type="ORF">DBRI1063_LOCUS23182</name>
</gene>
<evidence type="ECO:0000256" key="1">
    <source>
        <dbReference type="SAM" id="MobiDB-lite"/>
    </source>
</evidence>
<protein>
    <submittedName>
        <fullName evidence="4">Uncharacterized protein</fullName>
    </submittedName>
</protein>
<evidence type="ECO:0000256" key="2">
    <source>
        <dbReference type="SAM" id="Phobius"/>
    </source>
</evidence>
<accession>A0A6U3UNN5</accession>
<keyword evidence="2" id="KW-0812">Transmembrane</keyword>